<sequence>MLHLTEHLIQCPYCWEPVEVVVDMSVSEQTYVEDCFVCCQPILLNVLVAQDGQVNIDVSRENPD</sequence>
<dbReference type="Proteomes" id="UP000014115">
    <property type="component" value="Unassembled WGS sequence"/>
</dbReference>
<evidence type="ECO:0000313" key="1">
    <source>
        <dbReference type="EMBL" id="EKE83405.1"/>
    </source>
</evidence>
<dbReference type="STRING" id="740709.A10D4_08287"/>
<gene>
    <name evidence="1" type="ORF">A10D4_08287</name>
</gene>
<dbReference type="PIRSF" id="PIRSF037225">
    <property type="entry name" value="UCP037225"/>
    <property type="match status" value="1"/>
</dbReference>
<comment type="caution">
    <text evidence="1">The sequence shown here is derived from an EMBL/GenBank/DDBJ whole genome shotgun (WGS) entry which is preliminary data.</text>
</comment>
<name>K2L0G0_9GAMM</name>
<dbReference type="OrthoDB" id="9814566at2"/>
<dbReference type="EMBL" id="AMRG01000009">
    <property type="protein sequence ID" value="EKE83405.1"/>
    <property type="molecule type" value="Genomic_DNA"/>
</dbReference>
<dbReference type="PATRIC" id="fig|740709.3.peg.1678"/>
<proteinExistence type="predicted"/>
<dbReference type="InterPro" id="IPR017143">
    <property type="entry name" value="UCP037225"/>
</dbReference>
<organism evidence="1 2">
    <name type="scientific">Idiomarina xiamenensis 10-D-4</name>
    <dbReference type="NCBI Taxonomy" id="740709"/>
    <lineage>
        <taxon>Bacteria</taxon>
        <taxon>Pseudomonadati</taxon>
        <taxon>Pseudomonadota</taxon>
        <taxon>Gammaproteobacteria</taxon>
        <taxon>Alteromonadales</taxon>
        <taxon>Idiomarinaceae</taxon>
        <taxon>Idiomarina</taxon>
    </lineage>
</organism>
<keyword evidence="2" id="KW-1185">Reference proteome</keyword>
<dbReference type="RefSeq" id="WP_008488896.1">
    <property type="nucleotide sequence ID" value="NZ_AMRG01000009.1"/>
</dbReference>
<evidence type="ECO:0008006" key="3">
    <source>
        <dbReference type="Google" id="ProtNLM"/>
    </source>
</evidence>
<protein>
    <recommendedName>
        <fullName evidence="3">CPXCG motif-containing cysteine-rich protein</fullName>
    </recommendedName>
</protein>
<dbReference type="Pfam" id="PF14255">
    <property type="entry name" value="Zn_ribbon_21"/>
    <property type="match status" value="1"/>
</dbReference>
<dbReference type="AlphaFoldDB" id="K2L0G0"/>
<dbReference type="InterPro" id="IPR025990">
    <property type="entry name" value="zinc_ribbon_bacterial"/>
</dbReference>
<evidence type="ECO:0000313" key="2">
    <source>
        <dbReference type="Proteomes" id="UP000014115"/>
    </source>
</evidence>
<reference evidence="1 2" key="1">
    <citation type="journal article" date="2012" name="J. Bacteriol.">
        <title>Genome Sequence of Idiomarina xiamenensis Type Strain 10-D-4.</title>
        <authorList>
            <person name="Lai Q."/>
            <person name="Wang L."/>
            <person name="Wang W."/>
            <person name="Shao Z."/>
        </authorList>
    </citation>
    <scope>NUCLEOTIDE SEQUENCE [LARGE SCALE GENOMIC DNA]</scope>
    <source>
        <strain evidence="1 2">10-D-4</strain>
    </source>
</reference>
<accession>K2L0G0</accession>